<feature type="transmembrane region" description="Helical" evidence="1">
    <location>
        <begin position="114"/>
        <end position="138"/>
    </location>
</feature>
<keyword evidence="1" id="KW-0472">Membrane</keyword>
<sequence length="155" mass="17989">MLQTSLMFLTGCSSEFNVLLHGYYFENNECSHFILIRIQQIQVYIIGFIIAVIDALTLKKIRSGFSTSCIAQTENERRKRRELRFFFQALMQSAVFWIALCCDGLLVRHVESRIALFFTTTFTWISMHTLDSIITIAFNKELRPRACATCLVKSR</sequence>
<evidence type="ECO:0000313" key="4">
    <source>
        <dbReference type="Proteomes" id="UP001608902"/>
    </source>
</evidence>
<keyword evidence="1" id="KW-1133">Transmembrane helix</keyword>
<keyword evidence="4" id="KW-1185">Reference proteome</keyword>
<dbReference type="Pfam" id="PF10328">
    <property type="entry name" value="7TM_GPCR_Srx"/>
    <property type="match status" value="1"/>
</dbReference>
<gene>
    <name evidence="3" type="ORF">AB6A40_006835</name>
</gene>
<name>A0ABD6ERP7_9BILA</name>
<evidence type="ECO:0000256" key="1">
    <source>
        <dbReference type="SAM" id="Phobius"/>
    </source>
</evidence>
<reference evidence="3 4" key="1">
    <citation type="submission" date="2024-08" db="EMBL/GenBank/DDBJ databases">
        <title>Gnathostoma spinigerum genome.</title>
        <authorList>
            <person name="Gonzalez-Bertolin B."/>
            <person name="Monzon S."/>
            <person name="Zaballos A."/>
            <person name="Jimenez P."/>
            <person name="Dekumyoy P."/>
            <person name="Varona S."/>
            <person name="Cuesta I."/>
            <person name="Sumanam S."/>
            <person name="Adisakwattana P."/>
            <person name="Gasser R.B."/>
            <person name="Hernandez-Gonzalez A."/>
            <person name="Young N.D."/>
            <person name="Perteguer M.J."/>
        </authorList>
    </citation>
    <scope>NUCLEOTIDE SEQUENCE [LARGE SCALE GENOMIC DNA]</scope>
    <source>
        <strain evidence="3">AL3</strain>
        <tissue evidence="3">Liver</tissue>
    </source>
</reference>
<dbReference type="PANTHER" id="PTHR23017:SF24">
    <property type="entry name" value="7TM GPCR SERPENTINE RECEPTOR CLASS X (SRX) DOMAIN-CONTAINING PROTEIN-RELATED"/>
    <property type="match status" value="1"/>
</dbReference>
<protein>
    <recommendedName>
        <fullName evidence="2">7TM GPCR serpentine receptor class x (Srx) domain-containing protein</fullName>
    </recommendedName>
</protein>
<dbReference type="PANTHER" id="PTHR23017">
    <property type="entry name" value="SERPENTINE RECEPTOR, CLASS X"/>
    <property type="match status" value="1"/>
</dbReference>
<evidence type="ECO:0000259" key="2">
    <source>
        <dbReference type="Pfam" id="PF10328"/>
    </source>
</evidence>
<evidence type="ECO:0000313" key="3">
    <source>
        <dbReference type="EMBL" id="MFH4980126.1"/>
    </source>
</evidence>
<dbReference type="InterPro" id="IPR019430">
    <property type="entry name" value="7TM_GPCR_serpentine_rcpt_Srx"/>
</dbReference>
<accession>A0ABD6ERP7</accession>
<proteinExistence type="predicted"/>
<keyword evidence="1" id="KW-0812">Transmembrane</keyword>
<organism evidence="3 4">
    <name type="scientific">Gnathostoma spinigerum</name>
    <dbReference type="NCBI Taxonomy" id="75299"/>
    <lineage>
        <taxon>Eukaryota</taxon>
        <taxon>Metazoa</taxon>
        <taxon>Ecdysozoa</taxon>
        <taxon>Nematoda</taxon>
        <taxon>Chromadorea</taxon>
        <taxon>Rhabditida</taxon>
        <taxon>Spirurina</taxon>
        <taxon>Gnathostomatomorpha</taxon>
        <taxon>Gnathostomatoidea</taxon>
        <taxon>Gnathostomatidae</taxon>
        <taxon>Gnathostoma</taxon>
    </lineage>
</organism>
<dbReference type="EMBL" id="JBGFUD010005110">
    <property type="protein sequence ID" value="MFH4980126.1"/>
    <property type="molecule type" value="Genomic_DNA"/>
</dbReference>
<comment type="caution">
    <text evidence="3">The sequence shown here is derived from an EMBL/GenBank/DDBJ whole genome shotgun (WGS) entry which is preliminary data.</text>
</comment>
<dbReference type="AlphaFoldDB" id="A0ABD6ERP7"/>
<dbReference type="Proteomes" id="UP001608902">
    <property type="component" value="Unassembled WGS sequence"/>
</dbReference>
<feature type="transmembrane region" description="Helical" evidence="1">
    <location>
        <begin position="38"/>
        <end position="58"/>
    </location>
</feature>
<feature type="transmembrane region" description="Helical" evidence="1">
    <location>
        <begin position="85"/>
        <end position="108"/>
    </location>
</feature>
<feature type="domain" description="7TM GPCR serpentine receptor class x (Srx)" evidence="2">
    <location>
        <begin position="6"/>
        <end position="139"/>
    </location>
</feature>